<organism evidence="2">
    <name type="scientific">Aplanochytrium stocchinoi</name>
    <dbReference type="NCBI Taxonomy" id="215587"/>
    <lineage>
        <taxon>Eukaryota</taxon>
        <taxon>Sar</taxon>
        <taxon>Stramenopiles</taxon>
        <taxon>Bigyra</taxon>
        <taxon>Labyrinthulomycetes</taxon>
        <taxon>Thraustochytrida</taxon>
        <taxon>Thraustochytriidae</taxon>
        <taxon>Aplanochytrium</taxon>
    </lineage>
</organism>
<dbReference type="AlphaFoldDB" id="A0A7S3PSS1"/>
<evidence type="ECO:0000313" key="2">
    <source>
        <dbReference type="EMBL" id="CAE0448978.1"/>
    </source>
</evidence>
<name>A0A7S3PSS1_9STRA</name>
<proteinExistence type="predicted"/>
<sequence>MIGSGKVHHHNIRRHGSEDKIPGQPGLLSRDCKLWDYAEGADDTVQVIFKSLKPPVSVWIDLDAGTFNIENEQGDFNGYVSFKDSNHKCFSKHSGGKYRLQQEGRDKPVHNTTVGSKERKQREVQRRMGRRRPSTMEGIQAATLLGELEEGFEIHETNNSVYIHTSKNKYSVKIAPI</sequence>
<feature type="region of interest" description="Disordered" evidence="1">
    <location>
        <begin position="102"/>
        <end position="135"/>
    </location>
</feature>
<protein>
    <submittedName>
        <fullName evidence="2">Uncharacterized protein</fullName>
    </submittedName>
</protein>
<feature type="compositionally biased region" description="Basic residues" evidence="1">
    <location>
        <begin position="1"/>
        <end position="14"/>
    </location>
</feature>
<feature type="compositionally biased region" description="Basic and acidic residues" evidence="1">
    <location>
        <begin position="116"/>
        <end position="126"/>
    </location>
</feature>
<gene>
    <name evidence="2" type="ORF">ASTO00021_LOCUS18947</name>
</gene>
<reference evidence="2" key="1">
    <citation type="submission" date="2021-01" db="EMBL/GenBank/DDBJ databases">
        <authorList>
            <person name="Corre E."/>
            <person name="Pelletier E."/>
            <person name="Niang G."/>
            <person name="Scheremetjew M."/>
            <person name="Finn R."/>
            <person name="Kale V."/>
            <person name="Holt S."/>
            <person name="Cochrane G."/>
            <person name="Meng A."/>
            <person name="Brown T."/>
            <person name="Cohen L."/>
        </authorList>
    </citation>
    <scope>NUCLEOTIDE SEQUENCE</scope>
    <source>
        <strain evidence="2">GSBS06</strain>
    </source>
</reference>
<feature type="region of interest" description="Disordered" evidence="1">
    <location>
        <begin position="1"/>
        <end position="24"/>
    </location>
</feature>
<evidence type="ECO:0000256" key="1">
    <source>
        <dbReference type="SAM" id="MobiDB-lite"/>
    </source>
</evidence>
<dbReference type="EMBL" id="HBIN01026664">
    <property type="protein sequence ID" value="CAE0448978.1"/>
    <property type="molecule type" value="Transcribed_RNA"/>
</dbReference>
<accession>A0A7S3PSS1</accession>